<evidence type="ECO:0000256" key="3">
    <source>
        <dbReference type="ARBA" id="ARBA00023125"/>
    </source>
</evidence>
<dbReference type="GeneID" id="55996713"/>
<keyword evidence="5" id="KW-0539">Nucleus</keyword>
<evidence type="ECO:0000256" key="4">
    <source>
        <dbReference type="ARBA" id="ARBA00023163"/>
    </source>
</evidence>
<dbReference type="KEGG" id="trg:TRUGW13939_09229"/>
<feature type="region of interest" description="Disordered" evidence="6">
    <location>
        <begin position="234"/>
        <end position="259"/>
    </location>
</feature>
<dbReference type="PANTHER" id="PTHR47654">
    <property type="entry name" value="ZN(II)2CYS6 TRANSCRIPTION FACTOR (EUROFUNG)-RELATED"/>
    <property type="match status" value="1"/>
</dbReference>
<dbReference type="Pfam" id="PF00172">
    <property type="entry name" value="Zn_clus"/>
    <property type="match status" value="1"/>
</dbReference>
<dbReference type="InterPro" id="IPR007219">
    <property type="entry name" value="XnlR_reg_dom"/>
</dbReference>
<dbReference type="CDD" id="cd00067">
    <property type="entry name" value="GAL4"/>
    <property type="match status" value="1"/>
</dbReference>
<name>A0A7H8RC34_TALRU</name>
<feature type="region of interest" description="Disordered" evidence="6">
    <location>
        <begin position="27"/>
        <end position="48"/>
    </location>
</feature>
<dbReference type="InterPro" id="IPR001138">
    <property type="entry name" value="Zn2Cys6_DnaBD"/>
</dbReference>
<accession>A0A7H8RC34</accession>
<proteinExistence type="predicted"/>
<dbReference type="GO" id="GO:0000981">
    <property type="term" value="F:DNA-binding transcription factor activity, RNA polymerase II-specific"/>
    <property type="evidence" value="ECO:0007669"/>
    <property type="project" value="InterPro"/>
</dbReference>
<dbReference type="InterPro" id="IPR036864">
    <property type="entry name" value="Zn2-C6_fun-type_DNA-bd_sf"/>
</dbReference>
<evidence type="ECO:0000313" key="8">
    <source>
        <dbReference type="EMBL" id="QKX62073.1"/>
    </source>
</evidence>
<keyword evidence="3" id="KW-0238">DNA-binding</keyword>
<dbReference type="AlphaFoldDB" id="A0A7H8RC34"/>
<dbReference type="PROSITE" id="PS50048">
    <property type="entry name" value="ZN2_CY6_FUNGAL_2"/>
    <property type="match status" value="1"/>
</dbReference>
<evidence type="ECO:0000256" key="5">
    <source>
        <dbReference type="ARBA" id="ARBA00023242"/>
    </source>
</evidence>
<evidence type="ECO:0000256" key="2">
    <source>
        <dbReference type="ARBA" id="ARBA00023015"/>
    </source>
</evidence>
<keyword evidence="1" id="KW-0479">Metal-binding</keyword>
<dbReference type="PANTHER" id="PTHR47654:SF3">
    <property type="entry name" value="ZN(II)2CYS6 TRANSCRIPTION FACTOR (EUROFUNG)"/>
    <property type="match status" value="1"/>
</dbReference>
<dbReference type="Pfam" id="PF04082">
    <property type="entry name" value="Fungal_trans"/>
    <property type="match status" value="1"/>
</dbReference>
<dbReference type="CDD" id="cd12148">
    <property type="entry name" value="fungal_TF_MHR"/>
    <property type="match status" value="1"/>
</dbReference>
<evidence type="ECO:0000313" key="9">
    <source>
        <dbReference type="Proteomes" id="UP000509510"/>
    </source>
</evidence>
<dbReference type="InterPro" id="IPR053230">
    <property type="entry name" value="Trans_reg_galc"/>
</dbReference>
<reference evidence="9" key="1">
    <citation type="submission" date="2020-06" db="EMBL/GenBank/DDBJ databases">
        <title>A chromosome-scale genome assembly of Talaromyces rugulosus W13939.</title>
        <authorList>
            <person name="Wang B."/>
            <person name="Guo L."/>
            <person name="Ye K."/>
            <person name="Wang L."/>
        </authorList>
    </citation>
    <scope>NUCLEOTIDE SEQUENCE [LARGE SCALE GENOMIC DNA]</scope>
    <source>
        <strain evidence="9">W13939</strain>
    </source>
</reference>
<dbReference type="Proteomes" id="UP000509510">
    <property type="component" value="Chromosome V"/>
</dbReference>
<dbReference type="GO" id="GO:0006351">
    <property type="term" value="P:DNA-templated transcription"/>
    <property type="evidence" value="ECO:0007669"/>
    <property type="project" value="InterPro"/>
</dbReference>
<dbReference type="OrthoDB" id="5296287at2759"/>
<evidence type="ECO:0000256" key="6">
    <source>
        <dbReference type="SAM" id="MobiDB-lite"/>
    </source>
</evidence>
<dbReference type="GO" id="GO:0003677">
    <property type="term" value="F:DNA binding"/>
    <property type="evidence" value="ECO:0007669"/>
    <property type="project" value="UniProtKB-KW"/>
</dbReference>
<dbReference type="SMART" id="SM00066">
    <property type="entry name" value="GAL4"/>
    <property type="match status" value="1"/>
</dbReference>
<dbReference type="SMART" id="SM00906">
    <property type="entry name" value="Fungal_trans"/>
    <property type="match status" value="1"/>
</dbReference>
<evidence type="ECO:0000256" key="1">
    <source>
        <dbReference type="ARBA" id="ARBA00022723"/>
    </source>
</evidence>
<dbReference type="EMBL" id="CP055902">
    <property type="protein sequence ID" value="QKX62073.1"/>
    <property type="molecule type" value="Genomic_DNA"/>
</dbReference>
<feature type="compositionally biased region" description="Basic and acidic residues" evidence="6">
    <location>
        <begin position="197"/>
        <end position="211"/>
    </location>
</feature>
<keyword evidence="9" id="KW-1185">Reference proteome</keyword>
<organism evidence="8 9">
    <name type="scientific">Talaromyces rugulosus</name>
    <name type="common">Penicillium rugulosum</name>
    <dbReference type="NCBI Taxonomy" id="121627"/>
    <lineage>
        <taxon>Eukaryota</taxon>
        <taxon>Fungi</taxon>
        <taxon>Dikarya</taxon>
        <taxon>Ascomycota</taxon>
        <taxon>Pezizomycotina</taxon>
        <taxon>Eurotiomycetes</taxon>
        <taxon>Eurotiomycetidae</taxon>
        <taxon>Eurotiales</taxon>
        <taxon>Trichocomaceae</taxon>
        <taxon>Talaromyces</taxon>
        <taxon>Talaromyces sect. Islandici</taxon>
    </lineage>
</organism>
<sequence length="856" mass="95815">MNAMSFQGWTMQPGGYALPYQEVELFSPPSATDDRGSPQKEPDIKGSKKMAIPRLPEGSEASLSSIGRFHRRHVRRACESCRQRKTKCTGDKSGCRNCREAGIICCYTDGKREKSKRQLATLSAKVQTYEEVIRKMSLRFGVSDEQLMSNAMTCDSHQSVLAEQSETTSAFSRGRSLFANDNSDHKSRSPSAVSHAGTDRVQEDFNKDDSTRATGYIGESSEVSWLQKLRKRVSEDTPDIKQSSPPPTPGENDDNLVTSNNFYEDNKNVDFIIDGVQSHAMPRQKVAELLLRAYFKSVHPSFPIIGMSTFISQYQLFFSQPTVKPGNKWLAILNLIFAIATVYAHLISADWKSDLEDHSVYFSRARALSLQDTLLDHPDLQQLQIEGLTSFYLLATGQINRSWKLCGCAVRGAIALGLHLRNVDPSTSDTSKEIRYRVWWALYSMDHLLNVITGRPCCISDGACTTPVPIPYDESDFQKQEAAQMLSNHSRRGLWVHDWTPVSSALASPPQVEDSNSNTEMAGAKSDASETTDWLKSLPSSMSLYFFHLATLTSIAKRANMKLYSAEAVQAPWPSLEFTIQSLTLEANAWLAHLPESYDFKLLPTTQTMITQKTSLAFSYYSTKISITRPCLCRLEKHCQTDGTYEFCCKTAADCVEAATGIINLLPDNLEASLLHKISPWWCLLHYLMQATTVLLLELSFRAEHVPERAVEVSQAAKKSVKWLHELSHSSSPAHRAWKRCNDLLHSLAQPLNLDISDLPSDEIMVDPPPDSFVSVLESSLLEQQIPTPLPYLEPDALDFLDKHQAQSESQSSSRSNIFDEYLPYDPNTGQITGSFFPEASNLDLDFGYMLDSSVY</sequence>
<dbReference type="GO" id="GO:0008270">
    <property type="term" value="F:zinc ion binding"/>
    <property type="evidence" value="ECO:0007669"/>
    <property type="project" value="InterPro"/>
</dbReference>
<evidence type="ECO:0000259" key="7">
    <source>
        <dbReference type="PROSITE" id="PS50048"/>
    </source>
</evidence>
<dbReference type="PROSITE" id="PS00463">
    <property type="entry name" value="ZN2_CY6_FUNGAL_1"/>
    <property type="match status" value="1"/>
</dbReference>
<feature type="domain" description="Zn(2)-C6 fungal-type" evidence="7">
    <location>
        <begin position="77"/>
        <end position="107"/>
    </location>
</feature>
<feature type="compositionally biased region" description="Basic and acidic residues" evidence="6">
    <location>
        <begin position="32"/>
        <end position="46"/>
    </location>
</feature>
<keyword evidence="2" id="KW-0805">Transcription regulation</keyword>
<keyword evidence="4" id="KW-0804">Transcription</keyword>
<dbReference type="Gene3D" id="4.10.240.10">
    <property type="entry name" value="Zn(2)-C6 fungal-type DNA-binding domain"/>
    <property type="match status" value="1"/>
</dbReference>
<dbReference type="RefSeq" id="XP_035348247.1">
    <property type="nucleotide sequence ID" value="XM_035492354.1"/>
</dbReference>
<gene>
    <name evidence="8" type="ORF">TRUGW13939_09229</name>
</gene>
<protein>
    <recommendedName>
        <fullName evidence="7">Zn(2)-C6 fungal-type domain-containing protein</fullName>
    </recommendedName>
</protein>
<dbReference type="SUPFAM" id="SSF57701">
    <property type="entry name" value="Zn2/Cys6 DNA-binding domain"/>
    <property type="match status" value="1"/>
</dbReference>
<feature type="region of interest" description="Disordered" evidence="6">
    <location>
        <begin position="176"/>
        <end position="213"/>
    </location>
</feature>
<feature type="region of interest" description="Disordered" evidence="6">
    <location>
        <begin position="506"/>
        <end position="526"/>
    </location>
</feature>